<reference evidence="1 2" key="1">
    <citation type="submission" date="2014-01" db="EMBL/GenBank/DDBJ databases">
        <title>Full genme sequencing of cellulolytic bacterium Gynuella sunshinyii YC6258T gen. nov., sp. nov.</title>
        <authorList>
            <person name="Khan H."/>
            <person name="Chung E.J."/>
            <person name="Chung Y.R."/>
        </authorList>
    </citation>
    <scope>NUCLEOTIDE SEQUENCE [LARGE SCALE GENOMIC DNA]</scope>
    <source>
        <strain evidence="1 2">YC6258</strain>
    </source>
</reference>
<dbReference type="InterPro" id="IPR012658">
    <property type="entry name" value="YheV"/>
</dbReference>
<evidence type="ECO:0000313" key="2">
    <source>
        <dbReference type="Proteomes" id="UP000032266"/>
    </source>
</evidence>
<dbReference type="AlphaFoldDB" id="A0A0C5UZR2"/>
<dbReference type="OrthoDB" id="5881059at2"/>
<keyword evidence="2" id="KW-1185">Reference proteome</keyword>
<dbReference type="STRING" id="1445510.YC6258_00720"/>
<evidence type="ECO:0000313" key="1">
    <source>
        <dbReference type="EMBL" id="AJQ92770.1"/>
    </source>
</evidence>
<gene>
    <name evidence="1" type="ORF">YC6258_00720</name>
</gene>
<name>A0A0C5UZR2_9GAMM</name>
<accession>A0A0C5UZR2</accession>
<dbReference type="NCBIfam" id="TIGR02443">
    <property type="entry name" value="YheV family putative zinc ribbon protein"/>
    <property type="match status" value="1"/>
</dbReference>
<dbReference type="EMBL" id="CP007142">
    <property type="protein sequence ID" value="AJQ92770.1"/>
    <property type="molecule type" value="Genomic_DNA"/>
</dbReference>
<protein>
    <submittedName>
        <fullName evidence="1">Putative nucleic-acid-binding protein containing a Zn-ribbon domain</fullName>
    </submittedName>
</protein>
<dbReference type="RefSeq" id="WP_044615758.1">
    <property type="nucleotide sequence ID" value="NZ_CP007142.1"/>
</dbReference>
<dbReference type="Pfam" id="PF09526">
    <property type="entry name" value="DUF2387"/>
    <property type="match status" value="1"/>
</dbReference>
<dbReference type="HOGENOM" id="CLU_187607_0_0_6"/>
<dbReference type="KEGG" id="gsn:YC6258_00720"/>
<sequence length="81" mass="9111">MVKRFIAGAVCPKCGASDAVRAERDEQRRVMMRECVECGFTDELYDNPPEELSTRVSPAADDENEQVIRIVSLDNSSHTKH</sequence>
<dbReference type="Proteomes" id="UP000032266">
    <property type="component" value="Chromosome"/>
</dbReference>
<organism evidence="1 2">
    <name type="scientific">Gynuella sunshinyii YC6258</name>
    <dbReference type="NCBI Taxonomy" id="1445510"/>
    <lineage>
        <taxon>Bacteria</taxon>
        <taxon>Pseudomonadati</taxon>
        <taxon>Pseudomonadota</taxon>
        <taxon>Gammaproteobacteria</taxon>
        <taxon>Oceanospirillales</taxon>
        <taxon>Saccharospirillaceae</taxon>
        <taxon>Gynuella</taxon>
    </lineage>
</organism>
<dbReference type="PATRIC" id="fig|1445510.3.peg.707"/>
<proteinExistence type="predicted"/>